<dbReference type="Gene3D" id="3.10.350.10">
    <property type="entry name" value="LysM domain"/>
    <property type="match status" value="2"/>
</dbReference>
<dbReference type="Proteomes" id="UP001220395">
    <property type="component" value="Chromosome"/>
</dbReference>
<evidence type="ECO:0000256" key="2">
    <source>
        <dbReference type="SAM" id="MobiDB-lite"/>
    </source>
</evidence>
<feature type="region of interest" description="Disordered" evidence="2">
    <location>
        <begin position="209"/>
        <end position="231"/>
    </location>
</feature>
<dbReference type="PANTHER" id="PTHR21666:SF263">
    <property type="entry name" value="MUREIN HYDROLASE ACTIVATOR NLPD"/>
    <property type="match status" value="1"/>
</dbReference>
<dbReference type="PANTHER" id="PTHR21666">
    <property type="entry name" value="PEPTIDASE-RELATED"/>
    <property type="match status" value="1"/>
</dbReference>
<keyword evidence="6" id="KW-1185">Reference proteome</keyword>
<feature type="domain" description="LysM" evidence="4">
    <location>
        <begin position="132"/>
        <end position="176"/>
    </location>
</feature>
<feature type="compositionally biased region" description="Pro residues" evidence="2">
    <location>
        <begin position="217"/>
        <end position="230"/>
    </location>
</feature>
<dbReference type="Pfam" id="PF01476">
    <property type="entry name" value="LysM"/>
    <property type="match status" value="2"/>
</dbReference>
<dbReference type="SMART" id="SM00257">
    <property type="entry name" value="LysM"/>
    <property type="match status" value="2"/>
</dbReference>
<dbReference type="PROSITE" id="PS51782">
    <property type="entry name" value="LYSM"/>
    <property type="match status" value="2"/>
</dbReference>
<name>A0ABY7TNH4_9SPHN</name>
<organism evidence="5 6">
    <name type="scientific">Sphingomonas naphthae</name>
    <dbReference type="NCBI Taxonomy" id="1813468"/>
    <lineage>
        <taxon>Bacteria</taxon>
        <taxon>Pseudomonadati</taxon>
        <taxon>Pseudomonadota</taxon>
        <taxon>Alphaproteobacteria</taxon>
        <taxon>Sphingomonadales</taxon>
        <taxon>Sphingomonadaceae</taxon>
        <taxon>Sphingomonas</taxon>
    </lineage>
</organism>
<feature type="chain" id="PRO_5046055046" evidence="3">
    <location>
        <begin position="24"/>
        <end position="362"/>
    </location>
</feature>
<dbReference type="InterPro" id="IPR011055">
    <property type="entry name" value="Dup_hybrid_motif"/>
</dbReference>
<proteinExistence type="inferred from homology"/>
<feature type="signal peptide" evidence="3">
    <location>
        <begin position="1"/>
        <end position="23"/>
    </location>
</feature>
<feature type="domain" description="LysM" evidence="4">
    <location>
        <begin position="84"/>
        <end position="128"/>
    </location>
</feature>
<dbReference type="PROSITE" id="PS51257">
    <property type="entry name" value="PROKAR_LIPOPROTEIN"/>
    <property type="match status" value="1"/>
</dbReference>
<keyword evidence="3" id="KW-0732">Signal</keyword>
<gene>
    <name evidence="5" type="ORF">PQ455_03015</name>
</gene>
<dbReference type="InterPro" id="IPR018392">
    <property type="entry name" value="LysM"/>
</dbReference>
<dbReference type="Gene3D" id="2.70.70.10">
    <property type="entry name" value="Glucose Permease (Domain IIA)"/>
    <property type="match status" value="1"/>
</dbReference>
<reference evidence="5 6" key="1">
    <citation type="submission" date="2023-02" db="EMBL/GenBank/DDBJ databases">
        <title>Genome sequence of Sphingomonas naphthae.</title>
        <authorList>
            <person name="Kim S."/>
            <person name="Heo J."/>
            <person name="Kwon S.-W."/>
        </authorList>
    </citation>
    <scope>NUCLEOTIDE SEQUENCE [LARGE SCALE GENOMIC DNA]</scope>
    <source>
        <strain evidence="5 6">KACC 18716</strain>
    </source>
</reference>
<dbReference type="RefSeq" id="WP_273689082.1">
    <property type="nucleotide sequence ID" value="NZ_CP117411.1"/>
</dbReference>
<dbReference type="Pfam" id="PF01551">
    <property type="entry name" value="Peptidase_M23"/>
    <property type="match status" value="1"/>
</dbReference>
<dbReference type="SUPFAM" id="SSF51261">
    <property type="entry name" value="Duplicated hybrid motif"/>
    <property type="match status" value="1"/>
</dbReference>
<dbReference type="InterPro" id="IPR050570">
    <property type="entry name" value="Cell_wall_metabolism_enzyme"/>
</dbReference>
<comment type="similarity">
    <text evidence="1">Belongs to the E.coli NlpD/Haemophilus LppB family.</text>
</comment>
<evidence type="ECO:0000313" key="6">
    <source>
        <dbReference type="Proteomes" id="UP001220395"/>
    </source>
</evidence>
<dbReference type="CDD" id="cd12797">
    <property type="entry name" value="M23_peptidase"/>
    <property type="match status" value="1"/>
</dbReference>
<dbReference type="EMBL" id="CP117411">
    <property type="protein sequence ID" value="WCT74217.1"/>
    <property type="molecule type" value="Genomic_DNA"/>
</dbReference>
<dbReference type="InterPro" id="IPR036779">
    <property type="entry name" value="LysM_dom_sf"/>
</dbReference>
<evidence type="ECO:0000256" key="3">
    <source>
        <dbReference type="SAM" id="SignalP"/>
    </source>
</evidence>
<protein>
    <submittedName>
        <fullName evidence="5">M23 family metallopeptidase</fullName>
    </submittedName>
</protein>
<sequence length="362" mass="38310">MRRWGGIALLALLAGCVSGPRQRQPLPPPPVEQWPEDKRIQKLPGHTPARPKPAPVKRPTAVRQPAAAWEARKAGATATEIPASTYVVVAGDNLGRIAEKTGAGLEAIAGANGIAPPYPVRIGQRLNIPGGRYHRIQRGQSGIAIARAYGVSWSRIVELNQLEPPYVLREGGRLLIPGKTEVAAMSMEQRASAFQINIDDIVTGGEPAETAQKAPVRPAPTPRTVPPPTTPVAEPASFAGRFLWPLKGAILRPFGTTGDGRRNDGINIAARKGDPVMAAADGTVAYAGEGIAIFGGLVLLRHGDGWITAYGNCDSLLVARGQAVKKGQIIARAGDTGQVSEPQLHFEIRQGRKPVNPIGLLN</sequence>
<accession>A0ABY7TNH4</accession>
<evidence type="ECO:0000313" key="5">
    <source>
        <dbReference type="EMBL" id="WCT74217.1"/>
    </source>
</evidence>
<dbReference type="CDD" id="cd00118">
    <property type="entry name" value="LysM"/>
    <property type="match status" value="2"/>
</dbReference>
<dbReference type="SUPFAM" id="SSF54106">
    <property type="entry name" value="LysM domain"/>
    <property type="match status" value="2"/>
</dbReference>
<evidence type="ECO:0000259" key="4">
    <source>
        <dbReference type="PROSITE" id="PS51782"/>
    </source>
</evidence>
<feature type="region of interest" description="Disordered" evidence="2">
    <location>
        <begin position="19"/>
        <end position="63"/>
    </location>
</feature>
<evidence type="ECO:0000256" key="1">
    <source>
        <dbReference type="ARBA" id="ARBA00038420"/>
    </source>
</evidence>
<dbReference type="InterPro" id="IPR016047">
    <property type="entry name" value="M23ase_b-sheet_dom"/>
</dbReference>